<dbReference type="OrthoDB" id="3017913at2759"/>
<evidence type="ECO:0000256" key="1">
    <source>
        <dbReference type="SAM" id="MobiDB-lite"/>
    </source>
</evidence>
<dbReference type="GeneID" id="66102007"/>
<feature type="region of interest" description="Disordered" evidence="1">
    <location>
        <begin position="1"/>
        <end position="26"/>
    </location>
</feature>
<accession>A0A9P7VFM2</accession>
<evidence type="ECO:0000313" key="4">
    <source>
        <dbReference type="Proteomes" id="UP000812287"/>
    </source>
</evidence>
<comment type="caution">
    <text evidence="3">The sequence shown here is derived from an EMBL/GenBank/DDBJ whole genome shotgun (WGS) entry which is preliminary data.</text>
</comment>
<dbReference type="AlphaFoldDB" id="A0A9P7VFM2"/>
<dbReference type="EMBL" id="MU250627">
    <property type="protein sequence ID" value="KAG7439109.1"/>
    <property type="molecule type" value="Genomic_DNA"/>
</dbReference>
<protein>
    <submittedName>
        <fullName evidence="3">Uncharacterized protein</fullName>
    </submittedName>
</protein>
<evidence type="ECO:0000256" key="2">
    <source>
        <dbReference type="SAM" id="Phobius"/>
    </source>
</evidence>
<sequence>MDGRDDKERQLASEFQTRLEPLPPPSTTTVYTPPFPFFKLAAVSKPSNTILPSGETTDPLILTILEVYNELEDLMRRLELTMTSELDKTLELAEKVIAQCKDSRQRESFLLELAAEIVETKVEVRRAFGEDSPAYRILVLHERRINYRLKTARIVRLLLSKYLWLVVLSLFLLWFLFRVKGLA</sequence>
<gene>
    <name evidence="3" type="ORF">BT62DRAFT_1081790</name>
</gene>
<dbReference type="RefSeq" id="XP_043032613.1">
    <property type="nucleotide sequence ID" value="XM_043179713.1"/>
</dbReference>
<feature type="compositionally biased region" description="Basic and acidic residues" evidence="1">
    <location>
        <begin position="1"/>
        <end position="11"/>
    </location>
</feature>
<keyword evidence="4" id="KW-1185">Reference proteome</keyword>
<keyword evidence="2" id="KW-1133">Transmembrane helix</keyword>
<proteinExistence type="predicted"/>
<reference evidence="3" key="1">
    <citation type="submission" date="2020-11" db="EMBL/GenBank/DDBJ databases">
        <title>Adaptations for nitrogen fixation in a non-lichenized fungal sporocarp promotes dispersal by wood-feeding termites.</title>
        <authorList>
            <consortium name="DOE Joint Genome Institute"/>
            <person name="Koch R.A."/>
            <person name="Yoon G."/>
            <person name="Arayal U."/>
            <person name="Lail K."/>
            <person name="Amirebrahimi M."/>
            <person name="Labutti K."/>
            <person name="Lipzen A."/>
            <person name="Riley R."/>
            <person name="Barry K."/>
            <person name="Henrissat B."/>
            <person name="Grigoriev I.V."/>
            <person name="Herr J.R."/>
            <person name="Aime M.C."/>
        </authorList>
    </citation>
    <scope>NUCLEOTIDE SEQUENCE</scope>
    <source>
        <strain evidence="3">MCA 3950</strain>
    </source>
</reference>
<dbReference type="Proteomes" id="UP000812287">
    <property type="component" value="Unassembled WGS sequence"/>
</dbReference>
<keyword evidence="2" id="KW-0812">Transmembrane</keyword>
<keyword evidence="2" id="KW-0472">Membrane</keyword>
<feature type="transmembrane region" description="Helical" evidence="2">
    <location>
        <begin position="154"/>
        <end position="177"/>
    </location>
</feature>
<evidence type="ECO:0000313" key="3">
    <source>
        <dbReference type="EMBL" id="KAG7439109.1"/>
    </source>
</evidence>
<organism evidence="3 4">
    <name type="scientific">Guyanagaster necrorhizus</name>
    <dbReference type="NCBI Taxonomy" id="856835"/>
    <lineage>
        <taxon>Eukaryota</taxon>
        <taxon>Fungi</taxon>
        <taxon>Dikarya</taxon>
        <taxon>Basidiomycota</taxon>
        <taxon>Agaricomycotina</taxon>
        <taxon>Agaricomycetes</taxon>
        <taxon>Agaricomycetidae</taxon>
        <taxon>Agaricales</taxon>
        <taxon>Marasmiineae</taxon>
        <taxon>Physalacriaceae</taxon>
        <taxon>Guyanagaster</taxon>
    </lineage>
</organism>
<name>A0A9P7VFM2_9AGAR</name>